<feature type="region of interest" description="Disordered" evidence="2">
    <location>
        <begin position="288"/>
        <end position="328"/>
    </location>
</feature>
<gene>
    <name evidence="3" type="ORF">PMAYCL1PPCAC_29610</name>
</gene>
<keyword evidence="4" id="KW-1185">Reference proteome</keyword>
<feature type="coiled-coil region" evidence="1">
    <location>
        <begin position="79"/>
        <end position="143"/>
    </location>
</feature>
<feature type="coiled-coil region" evidence="1">
    <location>
        <begin position="169"/>
        <end position="253"/>
    </location>
</feature>
<accession>A0AAN5ICT2</accession>
<protein>
    <submittedName>
        <fullName evidence="3">Uncharacterized protein</fullName>
    </submittedName>
</protein>
<dbReference type="EMBL" id="BTRK01000006">
    <property type="protein sequence ID" value="GMR59415.1"/>
    <property type="molecule type" value="Genomic_DNA"/>
</dbReference>
<keyword evidence="1" id="KW-0175">Coiled coil</keyword>
<evidence type="ECO:0000256" key="1">
    <source>
        <dbReference type="SAM" id="Coils"/>
    </source>
</evidence>
<feature type="non-terminal residue" evidence="3">
    <location>
        <position position="1"/>
    </location>
</feature>
<evidence type="ECO:0000256" key="2">
    <source>
        <dbReference type="SAM" id="MobiDB-lite"/>
    </source>
</evidence>
<dbReference type="Proteomes" id="UP001328107">
    <property type="component" value="Unassembled WGS sequence"/>
</dbReference>
<sequence length="344" mass="39547">IPMEGDFVLEVIEEEGGELLINQKWNCGVDESTPASTEESKSKKKEEKKHPSNTRSERTEETDDEDDTLGIMPEFQDRLEYLDERYEHLKKHIKMLKQKMQSLEAIIMTGDESETADLVKEIIEDLKREKSILRDEAAIIRGEFNQATYKEEGRLTMSGDKRRAEAEAAERERWLAEREERMAREAEERERKRQERLKELEMIEEEQRRRAEIDRQRAAAMDRLKNIHLYEQAEAAEKEREEKEEEGMIVEIQVMNRLQNPPPSLPPSSVLSPKRNPLCSIRSFFCRSPKKSSPSQLNGDLSSTKHSLSHRCNGHSNGASHPKSFIGNGGGATIINGNGLHNGH</sequence>
<reference evidence="4" key="1">
    <citation type="submission" date="2022-10" db="EMBL/GenBank/DDBJ databases">
        <title>Genome assembly of Pristionchus species.</title>
        <authorList>
            <person name="Yoshida K."/>
            <person name="Sommer R.J."/>
        </authorList>
    </citation>
    <scope>NUCLEOTIDE SEQUENCE [LARGE SCALE GENOMIC DNA]</scope>
    <source>
        <strain evidence="4">RS5460</strain>
    </source>
</reference>
<name>A0AAN5ICT2_9BILA</name>
<organism evidence="3 4">
    <name type="scientific">Pristionchus mayeri</name>
    <dbReference type="NCBI Taxonomy" id="1317129"/>
    <lineage>
        <taxon>Eukaryota</taxon>
        <taxon>Metazoa</taxon>
        <taxon>Ecdysozoa</taxon>
        <taxon>Nematoda</taxon>
        <taxon>Chromadorea</taxon>
        <taxon>Rhabditida</taxon>
        <taxon>Rhabditina</taxon>
        <taxon>Diplogasteromorpha</taxon>
        <taxon>Diplogasteroidea</taxon>
        <taxon>Neodiplogasteridae</taxon>
        <taxon>Pristionchus</taxon>
    </lineage>
</organism>
<feature type="region of interest" description="Disordered" evidence="2">
    <location>
        <begin position="23"/>
        <end position="71"/>
    </location>
</feature>
<proteinExistence type="predicted"/>
<feature type="compositionally biased region" description="Basic and acidic residues" evidence="2">
    <location>
        <begin position="38"/>
        <end position="59"/>
    </location>
</feature>
<dbReference type="AlphaFoldDB" id="A0AAN5ICT2"/>
<evidence type="ECO:0000313" key="4">
    <source>
        <dbReference type="Proteomes" id="UP001328107"/>
    </source>
</evidence>
<comment type="caution">
    <text evidence="3">The sequence shown here is derived from an EMBL/GenBank/DDBJ whole genome shotgun (WGS) entry which is preliminary data.</text>
</comment>
<feature type="compositionally biased region" description="Polar residues" evidence="2">
    <location>
        <begin position="291"/>
        <end position="306"/>
    </location>
</feature>
<evidence type="ECO:0000313" key="3">
    <source>
        <dbReference type="EMBL" id="GMR59415.1"/>
    </source>
</evidence>